<sequence>MKQASKEQGYEVYDPSPNYSAKTTSNVHDDEEDDINVNPNAGQNLLSRPKSRQKQPTIVSLSSSMPDEVIGQPPSSALHPSTASAASSNASSKTGKYHGLKAAADFGNNVTAKFRSILFNTHKRSGSNASYKSTSSNPKSTTTNSGAAANSGSSNNLTRGGRGNSMSGQNLGTIESGGSGSAGSYGANTQVNTPKIWSNVSITTTFNGRKSFQGWSCYNNKKTFKENSSSSSTVSSDQESDDDEDVPLPKGMKSDRIPLSRSSSKDRNKKNHLIIEVVAKVAAAAAGVAIQQPKHHNCSISNLLPIQCP</sequence>
<name>A0A4C2A3R1_EUMVA</name>
<keyword evidence="3" id="KW-1185">Reference proteome</keyword>
<protein>
    <submittedName>
        <fullName evidence="2">Insulin-like receptor</fullName>
    </submittedName>
</protein>
<accession>A0A4C2A3R1</accession>
<feature type="compositionally biased region" description="Low complexity" evidence="1">
    <location>
        <begin position="81"/>
        <end position="92"/>
    </location>
</feature>
<feature type="compositionally biased region" description="Polar residues" evidence="1">
    <location>
        <begin position="54"/>
        <end position="65"/>
    </location>
</feature>
<feature type="region of interest" description="Disordered" evidence="1">
    <location>
        <begin position="225"/>
        <end position="268"/>
    </location>
</feature>
<dbReference type="EMBL" id="BGZK01002653">
    <property type="protein sequence ID" value="GBP95581.1"/>
    <property type="molecule type" value="Genomic_DNA"/>
</dbReference>
<evidence type="ECO:0000256" key="1">
    <source>
        <dbReference type="SAM" id="MobiDB-lite"/>
    </source>
</evidence>
<proteinExistence type="predicted"/>
<keyword evidence="2" id="KW-0675">Receptor</keyword>
<feature type="compositionally biased region" description="Polar residues" evidence="1">
    <location>
        <begin position="17"/>
        <end position="26"/>
    </location>
</feature>
<dbReference type="Proteomes" id="UP000299102">
    <property type="component" value="Unassembled WGS sequence"/>
</dbReference>
<dbReference type="STRING" id="151549.A0A4C2A3R1"/>
<feature type="compositionally biased region" description="Basic and acidic residues" evidence="1">
    <location>
        <begin position="252"/>
        <end position="266"/>
    </location>
</feature>
<feature type="region of interest" description="Disordered" evidence="1">
    <location>
        <begin position="1"/>
        <end position="95"/>
    </location>
</feature>
<comment type="caution">
    <text evidence="2">The sequence shown here is derived from an EMBL/GenBank/DDBJ whole genome shotgun (WGS) entry which is preliminary data.</text>
</comment>
<feature type="region of interest" description="Disordered" evidence="1">
    <location>
        <begin position="124"/>
        <end position="190"/>
    </location>
</feature>
<feature type="compositionally biased region" description="Low complexity" evidence="1">
    <location>
        <begin position="130"/>
        <end position="156"/>
    </location>
</feature>
<gene>
    <name evidence="2" type="primary">InR</name>
    <name evidence="2" type="ORF">EVAR_68166_1</name>
</gene>
<feature type="compositionally biased region" description="Polar residues" evidence="1">
    <location>
        <begin position="164"/>
        <end position="173"/>
    </location>
</feature>
<reference evidence="2 3" key="1">
    <citation type="journal article" date="2019" name="Commun. Biol.">
        <title>The bagworm genome reveals a unique fibroin gene that provides high tensile strength.</title>
        <authorList>
            <person name="Kono N."/>
            <person name="Nakamura H."/>
            <person name="Ohtoshi R."/>
            <person name="Tomita M."/>
            <person name="Numata K."/>
            <person name="Arakawa K."/>
        </authorList>
    </citation>
    <scope>NUCLEOTIDE SEQUENCE [LARGE SCALE GENOMIC DNA]</scope>
</reference>
<evidence type="ECO:0000313" key="3">
    <source>
        <dbReference type="Proteomes" id="UP000299102"/>
    </source>
</evidence>
<dbReference type="AlphaFoldDB" id="A0A4C2A3R1"/>
<feature type="compositionally biased region" description="Polar residues" evidence="1">
    <location>
        <begin position="37"/>
        <end position="46"/>
    </location>
</feature>
<feature type="compositionally biased region" description="Low complexity" evidence="1">
    <location>
        <begin position="228"/>
        <end position="237"/>
    </location>
</feature>
<evidence type="ECO:0000313" key="2">
    <source>
        <dbReference type="EMBL" id="GBP95581.1"/>
    </source>
</evidence>
<organism evidence="2 3">
    <name type="scientific">Eumeta variegata</name>
    <name type="common">Bagworm moth</name>
    <name type="synonym">Eumeta japonica</name>
    <dbReference type="NCBI Taxonomy" id="151549"/>
    <lineage>
        <taxon>Eukaryota</taxon>
        <taxon>Metazoa</taxon>
        <taxon>Ecdysozoa</taxon>
        <taxon>Arthropoda</taxon>
        <taxon>Hexapoda</taxon>
        <taxon>Insecta</taxon>
        <taxon>Pterygota</taxon>
        <taxon>Neoptera</taxon>
        <taxon>Endopterygota</taxon>
        <taxon>Lepidoptera</taxon>
        <taxon>Glossata</taxon>
        <taxon>Ditrysia</taxon>
        <taxon>Tineoidea</taxon>
        <taxon>Psychidae</taxon>
        <taxon>Oiketicinae</taxon>
        <taxon>Eumeta</taxon>
    </lineage>
</organism>